<sequence>MMSAKVPGFAMQVRVGVPEFVQIGNPNVIPVTVSFEPVLETVSEILLGVPQTATMTALSIRLRPKTTTRADKTVVAHYDSRTVTKTGMGMAILPFTAIRDLKAISGQEIAVTVTPGGPVEPPLDLGAILDFRLREPDLHPTFCTYNIARRWEWDWELDFSIAGEAVRVGSVYEVVVLPRACEGVGPGLGPAPGLGSVGHHGGDGMGERLPEYERDEELPAYSA</sequence>
<dbReference type="EMBL" id="JBFXLU010000029">
    <property type="protein sequence ID" value="KAL2851548.1"/>
    <property type="molecule type" value="Genomic_DNA"/>
</dbReference>
<name>A0ABR4KK05_9EURO</name>
<gene>
    <name evidence="2" type="ORF">BJY01DRAFT_208830</name>
</gene>
<dbReference type="Proteomes" id="UP001610446">
    <property type="component" value="Unassembled WGS sequence"/>
</dbReference>
<keyword evidence="3" id="KW-1185">Reference proteome</keyword>
<comment type="caution">
    <text evidence="2">The sequence shown here is derived from an EMBL/GenBank/DDBJ whole genome shotgun (WGS) entry which is preliminary data.</text>
</comment>
<accession>A0ABR4KK05</accession>
<proteinExistence type="predicted"/>
<organism evidence="2 3">
    <name type="scientific">Aspergillus pseudoustus</name>
    <dbReference type="NCBI Taxonomy" id="1810923"/>
    <lineage>
        <taxon>Eukaryota</taxon>
        <taxon>Fungi</taxon>
        <taxon>Dikarya</taxon>
        <taxon>Ascomycota</taxon>
        <taxon>Pezizomycotina</taxon>
        <taxon>Eurotiomycetes</taxon>
        <taxon>Eurotiomycetidae</taxon>
        <taxon>Eurotiales</taxon>
        <taxon>Aspergillaceae</taxon>
        <taxon>Aspergillus</taxon>
        <taxon>Aspergillus subgen. Nidulantes</taxon>
    </lineage>
</organism>
<feature type="region of interest" description="Disordered" evidence="1">
    <location>
        <begin position="192"/>
        <end position="223"/>
    </location>
</feature>
<reference evidence="2 3" key="1">
    <citation type="submission" date="2024-07" db="EMBL/GenBank/DDBJ databases">
        <title>Section-level genome sequencing and comparative genomics of Aspergillus sections Usti and Cavernicolus.</title>
        <authorList>
            <consortium name="Lawrence Berkeley National Laboratory"/>
            <person name="Nybo J.L."/>
            <person name="Vesth T.C."/>
            <person name="Theobald S."/>
            <person name="Frisvad J.C."/>
            <person name="Larsen T.O."/>
            <person name="Kjaerboelling I."/>
            <person name="Rothschild-Mancinelli K."/>
            <person name="Lyhne E.K."/>
            <person name="Kogle M.E."/>
            <person name="Barry K."/>
            <person name="Clum A."/>
            <person name="Na H."/>
            <person name="Ledsgaard L."/>
            <person name="Lin J."/>
            <person name="Lipzen A."/>
            <person name="Kuo A."/>
            <person name="Riley R."/>
            <person name="Mondo S."/>
            <person name="Labutti K."/>
            <person name="Haridas S."/>
            <person name="Pangalinan J."/>
            <person name="Salamov A.A."/>
            <person name="Simmons B.A."/>
            <person name="Magnuson J.K."/>
            <person name="Chen J."/>
            <person name="Drula E."/>
            <person name="Henrissat B."/>
            <person name="Wiebenga A."/>
            <person name="Lubbers R.J."/>
            <person name="Gomes A.C."/>
            <person name="Makela M.R."/>
            <person name="Stajich J."/>
            <person name="Grigoriev I.V."/>
            <person name="Mortensen U.H."/>
            <person name="De Vries R.P."/>
            <person name="Baker S.E."/>
            <person name="Andersen M.R."/>
        </authorList>
    </citation>
    <scope>NUCLEOTIDE SEQUENCE [LARGE SCALE GENOMIC DNA]</scope>
    <source>
        <strain evidence="2 3">CBS 123904</strain>
    </source>
</reference>
<evidence type="ECO:0000313" key="2">
    <source>
        <dbReference type="EMBL" id="KAL2851548.1"/>
    </source>
</evidence>
<protein>
    <submittedName>
        <fullName evidence="2">Uncharacterized protein</fullName>
    </submittedName>
</protein>
<evidence type="ECO:0000256" key="1">
    <source>
        <dbReference type="SAM" id="MobiDB-lite"/>
    </source>
</evidence>
<feature type="compositionally biased region" description="Basic and acidic residues" evidence="1">
    <location>
        <begin position="200"/>
        <end position="212"/>
    </location>
</feature>
<feature type="compositionally biased region" description="Acidic residues" evidence="1">
    <location>
        <begin position="213"/>
        <end position="223"/>
    </location>
</feature>
<evidence type="ECO:0000313" key="3">
    <source>
        <dbReference type="Proteomes" id="UP001610446"/>
    </source>
</evidence>